<dbReference type="GO" id="GO:0051496">
    <property type="term" value="P:positive regulation of stress fiber assembly"/>
    <property type="evidence" value="ECO:0007669"/>
    <property type="project" value="TreeGrafter"/>
</dbReference>
<keyword evidence="5" id="KW-0175">Coiled coil</keyword>
<dbReference type="GO" id="GO:0051893">
    <property type="term" value="P:regulation of focal adhesion assembly"/>
    <property type="evidence" value="ECO:0007669"/>
    <property type="project" value="TreeGrafter"/>
</dbReference>
<feature type="coiled-coil region" evidence="5">
    <location>
        <begin position="799"/>
        <end position="826"/>
    </location>
</feature>
<feature type="compositionally biased region" description="Pro residues" evidence="6">
    <location>
        <begin position="605"/>
        <end position="619"/>
    </location>
</feature>
<feature type="region of interest" description="Disordered" evidence="6">
    <location>
        <begin position="194"/>
        <end position="213"/>
    </location>
</feature>
<feature type="region of interest" description="Disordered" evidence="6">
    <location>
        <begin position="604"/>
        <end position="625"/>
    </location>
</feature>
<accession>A0A9P0CNW3</accession>
<feature type="compositionally biased region" description="Basic and acidic residues" evidence="6">
    <location>
        <begin position="1"/>
        <end position="17"/>
    </location>
</feature>
<feature type="coiled-coil region" evidence="5">
    <location>
        <begin position="52"/>
        <end position="82"/>
    </location>
</feature>
<dbReference type="SMART" id="SM00132">
    <property type="entry name" value="LIM"/>
    <property type="match status" value="1"/>
</dbReference>
<protein>
    <recommendedName>
        <fullName evidence="7">LIM zinc-binding domain-containing protein</fullName>
    </recommendedName>
</protein>
<evidence type="ECO:0000256" key="3">
    <source>
        <dbReference type="ARBA" id="ARBA00023038"/>
    </source>
</evidence>
<dbReference type="InterPro" id="IPR031865">
    <property type="entry name" value="DUF4757"/>
</dbReference>
<feature type="compositionally biased region" description="Polar residues" evidence="6">
    <location>
        <begin position="155"/>
        <end position="164"/>
    </location>
</feature>
<organism evidence="8 9">
    <name type="scientific">Psylliodes chrysocephalus</name>
    <dbReference type="NCBI Taxonomy" id="3402493"/>
    <lineage>
        <taxon>Eukaryota</taxon>
        <taxon>Metazoa</taxon>
        <taxon>Ecdysozoa</taxon>
        <taxon>Arthropoda</taxon>
        <taxon>Hexapoda</taxon>
        <taxon>Insecta</taxon>
        <taxon>Pterygota</taxon>
        <taxon>Neoptera</taxon>
        <taxon>Endopterygota</taxon>
        <taxon>Coleoptera</taxon>
        <taxon>Polyphaga</taxon>
        <taxon>Cucujiformia</taxon>
        <taxon>Chrysomeloidea</taxon>
        <taxon>Chrysomelidae</taxon>
        <taxon>Galerucinae</taxon>
        <taxon>Alticini</taxon>
        <taxon>Psylliodes</taxon>
    </lineage>
</organism>
<reference evidence="8" key="1">
    <citation type="submission" date="2022-01" db="EMBL/GenBank/DDBJ databases">
        <authorList>
            <person name="King R."/>
        </authorList>
    </citation>
    <scope>NUCLEOTIDE SEQUENCE</scope>
</reference>
<dbReference type="Proteomes" id="UP001153636">
    <property type="component" value="Chromosome 14"/>
</dbReference>
<dbReference type="PROSITE" id="PS00478">
    <property type="entry name" value="LIM_DOMAIN_1"/>
    <property type="match status" value="1"/>
</dbReference>
<dbReference type="EMBL" id="OV651826">
    <property type="protein sequence ID" value="CAH1103543.1"/>
    <property type="molecule type" value="Genomic_DNA"/>
</dbReference>
<dbReference type="PROSITE" id="PS50023">
    <property type="entry name" value="LIM_DOMAIN_2"/>
    <property type="match status" value="1"/>
</dbReference>
<dbReference type="Pfam" id="PF15949">
    <property type="entry name" value="DUF4757"/>
    <property type="match status" value="1"/>
</dbReference>
<dbReference type="CDD" id="cd08368">
    <property type="entry name" value="LIM"/>
    <property type="match status" value="1"/>
</dbReference>
<feature type="compositionally biased region" description="Polar residues" evidence="6">
    <location>
        <begin position="704"/>
        <end position="717"/>
    </location>
</feature>
<proteinExistence type="predicted"/>
<feature type="region of interest" description="Disordered" evidence="6">
    <location>
        <begin position="704"/>
        <end position="729"/>
    </location>
</feature>
<evidence type="ECO:0000259" key="7">
    <source>
        <dbReference type="PROSITE" id="PS50023"/>
    </source>
</evidence>
<sequence length="1175" mass="135192">MDNHDHQTDEEKERRNSNTEYMPTKCRITKPAPPKPATNPLQFIKLAPCPLFQKAQEQIKKVEEIKKEEKEIRTEVEDWQTNLDNWKSSRRKRQEHIIERVVEVKKLTEQEEYEKSRRKSKTFSEMMEGRIKGRHKFNIPLYEDDSNDLSDYGIGSSSSKTNSIKDPDTDDSLLDEKSNHMFDITSNKENSNIFNQSHNEDEANNTKNGTKISNNNSLITKTFSSVYSTNLNLSQPKSESLSKSSLYDISIFSEPKDTKQYTYEGAIEDYRTRIQTIHSEEFRNKEPAETHLPKGEIFKRKDLFEKQTVEIGTLASSSTRRLSDIGTVKSIKDRLKIFEQNNDQIPKSDLNVFDKPKPQNITKPDDMDNANNIVNKANLNKMSNYLVGRSNSGDFEKNDNRCFSPETELYVNKLNMFNRDLDNLMINKSLDENYTPSISSTELTCVSSDREDSGIHTGDISCSVSQADETADIDMEINSNINDKLNENTHTQFENDLHKFQDELQQLKLFDIENRNRLDIDDDTFNIDDTKEIKNVTEEFLERNRSNLVPVQKSVDIKGVDDKTLPIPKPKPVIYENVDIKKFNVPTVDFMTSDFVPFSDFNAPPIEPPKVKPPPPPPPSDEKVVPDHVKRANLRSSFLGLEEPENRLNISIEKPPDLTSFLRMEQKLEKSYDRKFYENNEGGVLNKVESQDSGLDVDRGRLSSDTWCSSVGDSSAASHEKQASELTNSNISEDEITKKEREIIELVEKEEQYRDIVEYRNKEPVTKAFKPKNPSVVCEPSLGNQQFDNPCFDTQPSDFLDQDSEVLKVEQELRQLELEELERQRESLLFRETRAKAHLHNRHSMENLADRMYPPYSYENQVDCRKSMPELVIQKSSTLDYGHSVPVSHNYYGYENVRDLKCSNYVNPGHLVDGNLGIPVDYRKSMPNLQHTQKKSSPEHQKPPVEPSVSPMEHRKSMPELVLDVQSPIRPRPALIPPKPAIVKERSRYEQHNVKSPTRHLGATHRSKNDKINNEGRNYNQHWLIQEAELRRLSDQRKNFANNNVTRQQPMQSIPARPSMEKIQQPIPRSHRQPSNYALPSMSYSTPVVPKESHDKILSVSGKKKCSYCGNELGRGAAMIVESLCLFYHMDCFKCCVCHVQLGDGMMGTDVKVRNQKLHCHNCYSSDDGIKFSCV</sequence>
<dbReference type="PANTHER" id="PTHR15551">
    <property type="entry name" value="LIM DOMAIN ONLY 7"/>
    <property type="match status" value="1"/>
</dbReference>
<name>A0A9P0CNW3_9CUCU</name>
<keyword evidence="2 4" id="KW-0862">Zinc</keyword>
<feature type="region of interest" description="Disordered" evidence="6">
    <location>
        <begin position="153"/>
        <end position="175"/>
    </location>
</feature>
<gene>
    <name evidence="8" type="ORF">PSYICH_LOCUS4186</name>
</gene>
<dbReference type="PANTHER" id="PTHR15551:SF3">
    <property type="entry name" value="LIM AND CALPONIN HOMOLOGY DOMAINS-CONTAINING PROTEIN 1"/>
    <property type="match status" value="1"/>
</dbReference>
<feature type="domain" description="LIM zinc-binding" evidence="7">
    <location>
        <begin position="1104"/>
        <end position="1170"/>
    </location>
</feature>
<evidence type="ECO:0000313" key="9">
    <source>
        <dbReference type="Proteomes" id="UP001153636"/>
    </source>
</evidence>
<dbReference type="Pfam" id="PF00412">
    <property type="entry name" value="LIM"/>
    <property type="match status" value="1"/>
</dbReference>
<evidence type="ECO:0000313" key="8">
    <source>
        <dbReference type="EMBL" id="CAH1103543.1"/>
    </source>
</evidence>
<keyword evidence="3 4" id="KW-0440">LIM domain</keyword>
<dbReference type="Gene3D" id="2.10.110.10">
    <property type="entry name" value="Cysteine Rich Protein"/>
    <property type="match status" value="1"/>
</dbReference>
<evidence type="ECO:0000256" key="5">
    <source>
        <dbReference type="SAM" id="Coils"/>
    </source>
</evidence>
<evidence type="ECO:0000256" key="4">
    <source>
        <dbReference type="PROSITE-ProRule" id="PRU00125"/>
    </source>
</evidence>
<dbReference type="OrthoDB" id="15627at2759"/>
<dbReference type="InterPro" id="IPR001781">
    <property type="entry name" value="Znf_LIM"/>
</dbReference>
<feature type="region of interest" description="Disordered" evidence="6">
    <location>
        <begin position="1"/>
        <end position="39"/>
    </location>
</feature>
<keyword evidence="9" id="KW-1185">Reference proteome</keyword>
<evidence type="ECO:0000256" key="6">
    <source>
        <dbReference type="SAM" id="MobiDB-lite"/>
    </source>
</evidence>
<evidence type="ECO:0000256" key="2">
    <source>
        <dbReference type="ARBA" id="ARBA00022833"/>
    </source>
</evidence>
<dbReference type="GO" id="GO:0032034">
    <property type="term" value="F:myosin II head/neck binding"/>
    <property type="evidence" value="ECO:0007669"/>
    <property type="project" value="TreeGrafter"/>
</dbReference>
<feature type="region of interest" description="Disordered" evidence="6">
    <location>
        <begin position="929"/>
        <end position="955"/>
    </location>
</feature>
<dbReference type="GO" id="GO:0001725">
    <property type="term" value="C:stress fiber"/>
    <property type="evidence" value="ECO:0007669"/>
    <property type="project" value="TreeGrafter"/>
</dbReference>
<dbReference type="GO" id="GO:0046872">
    <property type="term" value="F:metal ion binding"/>
    <property type="evidence" value="ECO:0007669"/>
    <property type="project" value="UniProtKB-KW"/>
</dbReference>
<keyword evidence="1 4" id="KW-0479">Metal-binding</keyword>
<evidence type="ECO:0000256" key="1">
    <source>
        <dbReference type="ARBA" id="ARBA00022723"/>
    </source>
</evidence>
<feature type="region of interest" description="Disordered" evidence="6">
    <location>
        <begin position="992"/>
        <end position="1015"/>
    </location>
</feature>
<dbReference type="AlphaFoldDB" id="A0A9P0CNW3"/>